<name>A0A8S5TP38_9CAUD</name>
<accession>A0A8S5TP38</accession>
<evidence type="ECO:0000313" key="1">
    <source>
        <dbReference type="EMBL" id="DAF64901.1"/>
    </source>
</evidence>
<reference evidence="1" key="1">
    <citation type="journal article" date="2021" name="Proc. Natl. Acad. Sci. U.S.A.">
        <title>A Catalog of Tens of Thousands of Viruses from Human Metagenomes Reveals Hidden Associations with Chronic Diseases.</title>
        <authorList>
            <person name="Tisza M.J."/>
            <person name="Buck C.B."/>
        </authorList>
    </citation>
    <scope>NUCLEOTIDE SEQUENCE</scope>
    <source>
        <strain evidence="1">CttqT1</strain>
    </source>
</reference>
<protein>
    <submittedName>
        <fullName evidence="1">Uncharacterized protein</fullName>
    </submittedName>
</protein>
<proteinExistence type="predicted"/>
<sequence>MCDRWRRVCYGLISAAKLRATRIVMSLPSVTG</sequence>
<organism evidence="1">
    <name type="scientific">Siphoviridae sp. cttqT1</name>
    <dbReference type="NCBI Taxonomy" id="2827961"/>
    <lineage>
        <taxon>Viruses</taxon>
        <taxon>Duplodnaviria</taxon>
        <taxon>Heunggongvirae</taxon>
        <taxon>Uroviricota</taxon>
        <taxon>Caudoviricetes</taxon>
    </lineage>
</organism>
<dbReference type="EMBL" id="BK032869">
    <property type="protein sequence ID" value="DAF64901.1"/>
    <property type="molecule type" value="Genomic_DNA"/>
</dbReference>